<comment type="caution">
    <text evidence="1">The sequence shown here is derived from an EMBL/GenBank/DDBJ whole genome shotgun (WGS) entry which is preliminary data.</text>
</comment>
<proteinExistence type="predicted"/>
<sequence>MHFICSLPNGKSSTVVFDRTDTLQSAAENPPGSECMGCSQFYQRQLSPNFDEKFKKSVALINLKTERYPEKKKLLIPKRYPKISID</sequence>
<keyword evidence="2" id="KW-1185">Reference proteome</keyword>
<organism evidence="1 2">
    <name type="scientific">Patella caerulea</name>
    <name type="common">Rayed Mediterranean limpet</name>
    <dbReference type="NCBI Taxonomy" id="87958"/>
    <lineage>
        <taxon>Eukaryota</taxon>
        <taxon>Metazoa</taxon>
        <taxon>Spiralia</taxon>
        <taxon>Lophotrochozoa</taxon>
        <taxon>Mollusca</taxon>
        <taxon>Gastropoda</taxon>
        <taxon>Patellogastropoda</taxon>
        <taxon>Patelloidea</taxon>
        <taxon>Patellidae</taxon>
        <taxon>Patella</taxon>
    </lineage>
</organism>
<evidence type="ECO:0000313" key="2">
    <source>
        <dbReference type="Proteomes" id="UP001347796"/>
    </source>
</evidence>
<dbReference type="AlphaFoldDB" id="A0AAN8G140"/>
<protein>
    <submittedName>
        <fullName evidence="1">Uncharacterized protein</fullName>
    </submittedName>
</protein>
<name>A0AAN8G140_PATCE</name>
<dbReference type="EMBL" id="JAZGQO010000021">
    <property type="protein sequence ID" value="KAK6165758.1"/>
    <property type="molecule type" value="Genomic_DNA"/>
</dbReference>
<gene>
    <name evidence="1" type="ORF">SNE40_022619</name>
</gene>
<dbReference type="Proteomes" id="UP001347796">
    <property type="component" value="Unassembled WGS sequence"/>
</dbReference>
<reference evidence="1 2" key="1">
    <citation type="submission" date="2024-01" db="EMBL/GenBank/DDBJ databases">
        <title>The genome of the rayed Mediterranean limpet Patella caerulea (Linnaeus, 1758).</title>
        <authorList>
            <person name="Anh-Thu Weber A."/>
            <person name="Halstead-Nussloch G."/>
        </authorList>
    </citation>
    <scope>NUCLEOTIDE SEQUENCE [LARGE SCALE GENOMIC DNA]</scope>
    <source>
        <strain evidence="1">AATW-2023a</strain>
        <tissue evidence="1">Whole specimen</tissue>
    </source>
</reference>
<accession>A0AAN8G140</accession>
<evidence type="ECO:0000313" key="1">
    <source>
        <dbReference type="EMBL" id="KAK6165758.1"/>
    </source>
</evidence>